<dbReference type="InterPro" id="IPR052039">
    <property type="entry name" value="Caspase-related_regulators"/>
</dbReference>
<gene>
    <name evidence="3" type="ORF">L798_02235</name>
</gene>
<dbReference type="Pfam" id="PF13927">
    <property type="entry name" value="Ig_3"/>
    <property type="match status" value="2"/>
</dbReference>
<dbReference type="AlphaFoldDB" id="A0A067RF66"/>
<dbReference type="SMART" id="SM00409">
    <property type="entry name" value="IG"/>
    <property type="match status" value="2"/>
</dbReference>
<dbReference type="Proteomes" id="UP000027135">
    <property type="component" value="Unassembled WGS sequence"/>
</dbReference>
<evidence type="ECO:0000313" key="3">
    <source>
        <dbReference type="EMBL" id="KDR22521.1"/>
    </source>
</evidence>
<dbReference type="EMBL" id="KK852504">
    <property type="protein sequence ID" value="KDR22521.1"/>
    <property type="molecule type" value="Genomic_DNA"/>
</dbReference>
<reference evidence="3 4" key="1">
    <citation type="journal article" date="2014" name="Nat. Commun.">
        <title>Molecular traces of alternative social organization in a termite genome.</title>
        <authorList>
            <person name="Terrapon N."/>
            <person name="Li C."/>
            <person name="Robertson H.M."/>
            <person name="Ji L."/>
            <person name="Meng X."/>
            <person name="Booth W."/>
            <person name="Chen Z."/>
            <person name="Childers C.P."/>
            <person name="Glastad K.M."/>
            <person name="Gokhale K."/>
            <person name="Gowin J."/>
            <person name="Gronenberg W."/>
            <person name="Hermansen R.A."/>
            <person name="Hu H."/>
            <person name="Hunt B.G."/>
            <person name="Huylmans A.K."/>
            <person name="Khalil S.M."/>
            <person name="Mitchell R.D."/>
            <person name="Munoz-Torres M.C."/>
            <person name="Mustard J.A."/>
            <person name="Pan H."/>
            <person name="Reese J.T."/>
            <person name="Scharf M.E."/>
            <person name="Sun F."/>
            <person name="Vogel H."/>
            <person name="Xiao J."/>
            <person name="Yang W."/>
            <person name="Yang Z."/>
            <person name="Yang Z."/>
            <person name="Zhou J."/>
            <person name="Zhu J."/>
            <person name="Brent C.S."/>
            <person name="Elsik C.G."/>
            <person name="Goodisman M.A."/>
            <person name="Liberles D.A."/>
            <person name="Roe R.M."/>
            <person name="Vargo E.L."/>
            <person name="Vilcinskas A."/>
            <person name="Wang J."/>
            <person name="Bornberg-Bauer E."/>
            <person name="Korb J."/>
            <person name="Zhang G."/>
            <person name="Liebig J."/>
        </authorList>
    </citation>
    <scope>NUCLEOTIDE SEQUENCE [LARGE SCALE GENOMIC DNA]</scope>
    <source>
        <tissue evidence="3">Whole organism</tissue>
    </source>
</reference>
<dbReference type="OMA" id="HGFKMQE"/>
<dbReference type="InterPro" id="IPR013783">
    <property type="entry name" value="Ig-like_fold"/>
</dbReference>
<dbReference type="SUPFAM" id="SSF48726">
    <property type="entry name" value="Immunoglobulin"/>
    <property type="match status" value="2"/>
</dbReference>
<dbReference type="Pfam" id="PF00656">
    <property type="entry name" value="Peptidase_C14"/>
    <property type="match status" value="1"/>
</dbReference>
<dbReference type="PROSITE" id="PS50208">
    <property type="entry name" value="CASPASE_P20"/>
    <property type="match status" value="1"/>
</dbReference>
<dbReference type="STRING" id="136037.A0A067RF66"/>
<sequence>MSKAPHPDVVVTNLEFEIARRLRVLLDTNDSWKLLAEGFNKCYGIFSACDIRMFQSKSSPSEMLLHEIGNRFCTVGVLCEILLNCQLYDALALLREPERVVITQQPSDDEDTIYIPEGTDLRLECRAFGLPPPKYVWFQGNEELKAQTSSILLIRDFSVQHEGEYYCCVSQDVDGEEVCQVYSHTVNVELLPVPPTIHEHPVPCVVFREGDVITLSCFATGYPEPQYEWFKENFQLPGEETNTLTIGGVGASCEGSYRCYVKNRGGAVWSNHSNLSMIVPNPDDESRTRITATEKVALLIGNDTYTDLSDLNTPRNDVATIASILKDIGFKVIALHNLTLNEMRNAVYEFCQLLPQEGYGFFYFVGHGFEIQDKFMLPVDAPGSNEYRRCNSLCEKEVIRDVMKVKPKLFLILLDMCLKIPSRNENPGIHEELPKAFLYEPKRNLIQQYATTSNLGAYERSTEVNGIYVNHLKKHLEKNITILNILKMVQKEIANESADAADKQMPLTSSNVVDDFCLTDSVTGHPETEIRFQKLMALPAVDTIVFDNIGWKSVVKIQPHRDCFHNSLDIYITNMAQWAVVCCMACEKLKLELHREGDVLVITIHNLQKTKMPIVLSVILKDPESKKEVSSYTFDLEMPLITQAHLWFNCSRPSSP</sequence>
<dbReference type="GO" id="GO:0006508">
    <property type="term" value="P:proteolysis"/>
    <property type="evidence" value="ECO:0007669"/>
    <property type="project" value="InterPro"/>
</dbReference>
<accession>A0A067RF66</accession>
<dbReference type="InterPro" id="IPR001309">
    <property type="entry name" value="Pept_C14_p20"/>
</dbReference>
<evidence type="ECO:0000313" key="4">
    <source>
        <dbReference type="Proteomes" id="UP000027135"/>
    </source>
</evidence>
<dbReference type="InterPro" id="IPR029030">
    <property type="entry name" value="Caspase-like_dom_sf"/>
</dbReference>
<feature type="domain" description="Ig-like" evidence="2">
    <location>
        <begin position="97"/>
        <end position="183"/>
    </location>
</feature>
<dbReference type="PROSITE" id="PS50835">
    <property type="entry name" value="IG_LIKE"/>
    <property type="match status" value="2"/>
</dbReference>
<feature type="domain" description="Caspase family p20" evidence="1">
    <location>
        <begin position="293"/>
        <end position="370"/>
    </location>
</feature>
<dbReference type="PANTHER" id="PTHR22576">
    <property type="entry name" value="MUCOSA ASSOCIATED LYMPHOID TISSUE LYMPHOMA TRANSLOCATION PROTEIN 1/PARACASPASE"/>
    <property type="match status" value="1"/>
</dbReference>
<dbReference type="Gene3D" id="2.60.40.10">
    <property type="entry name" value="Immunoglobulins"/>
    <property type="match status" value="2"/>
</dbReference>
<dbReference type="InterPro" id="IPR003599">
    <property type="entry name" value="Ig_sub"/>
</dbReference>
<dbReference type="SUPFAM" id="SSF47986">
    <property type="entry name" value="DEATH domain"/>
    <property type="match status" value="1"/>
</dbReference>
<protein>
    <submittedName>
        <fullName evidence="3">Mucosa-associated lymphoid tissue lymphoma translocation protein 1-like protein</fullName>
    </submittedName>
</protein>
<keyword evidence="4" id="KW-1185">Reference proteome</keyword>
<dbReference type="Gene3D" id="3.40.50.1460">
    <property type="match status" value="1"/>
</dbReference>
<dbReference type="InterPro" id="IPR011600">
    <property type="entry name" value="Pept_C14_caspase"/>
</dbReference>
<dbReference type="OrthoDB" id="417046at2759"/>
<dbReference type="eggNOG" id="ENOG502QUZM">
    <property type="taxonomic scope" value="Eukaryota"/>
</dbReference>
<dbReference type="InterPro" id="IPR036179">
    <property type="entry name" value="Ig-like_dom_sf"/>
</dbReference>
<dbReference type="SUPFAM" id="SSF52129">
    <property type="entry name" value="Caspase-like"/>
    <property type="match status" value="1"/>
</dbReference>
<evidence type="ECO:0000259" key="2">
    <source>
        <dbReference type="PROSITE" id="PS50835"/>
    </source>
</evidence>
<organism evidence="3 4">
    <name type="scientific">Zootermopsis nevadensis</name>
    <name type="common">Dampwood termite</name>
    <dbReference type="NCBI Taxonomy" id="136037"/>
    <lineage>
        <taxon>Eukaryota</taxon>
        <taxon>Metazoa</taxon>
        <taxon>Ecdysozoa</taxon>
        <taxon>Arthropoda</taxon>
        <taxon>Hexapoda</taxon>
        <taxon>Insecta</taxon>
        <taxon>Pterygota</taxon>
        <taxon>Neoptera</taxon>
        <taxon>Polyneoptera</taxon>
        <taxon>Dictyoptera</taxon>
        <taxon>Blattodea</taxon>
        <taxon>Blattoidea</taxon>
        <taxon>Termitoidae</taxon>
        <taxon>Termopsidae</taxon>
        <taxon>Zootermopsis</taxon>
    </lineage>
</organism>
<feature type="domain" description="Ig-like" evidence="2">
    <location>
        <begin position="195"/>
        <end position="276"/>
    </location>
</feature>
<dbReference type="SMART" id="SM00408">
    <property type="entry name" value="IGc2"/>
    <property type="match status" value="2"/>
</dbReference>
<dbReference type="InterPro" id="IPR011029">
    <property type="entry name" value="DEATH-like_dom_sf"/>
</dbReference>
<dbReference type="InterPro" id="IPR007110">
    <property type="entry name" value="Ig-like_dom"/>
</dbReference>
<dbReference type="InParanoid" id="A0A067RF66"/>
<dbReference type="InterPro" id="IPR003598">
    <property type="entry name" value="Ig_sub2"/>
</dbReference>
<dbReference type="Gene3D" id="1.10.533.10">
    <property type="entry name" value="Death Domain, Fas"/>
    <property type="match status" value="1"/>
</dbReference>
<proteinExistence type="predicted"/>
<dbReference type="PANTHER" id="PTHR22576:SF37">
    <property type="entry name" value="MUCOSA-ASSOCIATED LYMPHOID TISSUE LYMPHOMA TRANSLOCATION PROTEIN 1"/>
    <property type="match status" value="1"/>
</dbReference>
<evidence type="ECO:0000259" key="1">
    <source>
        <dbReference type="PROSITE" id="PS50208"/>
    </source>
</evidence>
<name>A0A067RF66_ZOONE</name>
<dbReference type="GO" id="GO:0004197">
    <property type="term" value="F:cysteine-type endopeptidase activity"/>
    <property type="evidence" value="ECO:0007669"/>
    <property type="project" value="InterPro"/>
</dbReference>